<protein>
    <submittedName>
        <fullName evidence="1">Uncharacterized protein</fullName>
    </submittedName>
</protein>
<proteinExistence type="predicted"/>
<dbReference type="Proteomes" id="UP000008850">
    <property type="component" value="Chromosome"/>
</dbReference>
<reference evidence="1 2" key="1">
    <citation type="journal article" date="2012" name="J. Bacteriol.">
        <title>Complete genome sequence of Pelagibacterium halotolerans B2T.</title>
        <authorList>
            <person name="Huo Y.Y."/>
            <person name="Cheng H."/>
            <person name="Han X.F."/>
            <person name="Jiang X.W."/>
            <person name="Sun C."/>
            <person name="Zhang X.Q."/>
            <person name="Zhu X.F."/>
            <person name="Liu Y.F."/>
            <person name="Li P.F."/>
            <person name="Ni P.X."/>
            <person name="Wu M."/>
        </authorList>
    </citation>
    <scope>NUCLEOTIDE SEQUENCE [LARGE SCALE GENOMIC DNA]</scope>
    <source>
        <strain evidence="2">DSM 22347 / JCM 15775 / CGMCC 1.7692 / B2</strain>
    </source>
</reference>
<dbReference type="EMBL" id="CP003075">
    <property type="protein sequence ID" value="AEQ50797.1"/>
    <property type="molecule type" value="Genomic_DNA"/>
</dbReference>
<dbReference type="KEGG" id="phl:KKY_758"/>
<name>G4RE03_PELHB</name>
<accession>G4RE03</accession>
<dbReference type="HOGENOM" id="CLU_3219814_0_0_5"/>
<sequence>MPLADFTGRLASDPARFQANCRNTCVASPGLLFAVFFVPISPCP</sequence>
<dbReference type="AlphaFoldDB" id="G4RE03"/>
<evidence type="ECO:0000313" key="1">
    <source>
        <dbReference type="EMBL" id="AEQ50797.1"/>
    </source>
</evidence>
<gene>
    <name evidence="1" type="ordered locus">KKY_758</name>
</gene>
<organism evidence="1 2">
    <name type="scientific">Pelagibacterium halotolerans (strain DSM 22347 / JCM 15775 / CGMCC 1.7692 / B2)</name>
    <dbReference type="NCBI Taxonomy" id="1082931"/>
    <lineage>
        <taxon>Bacteria</taxon>
        <taxon>Pseudomonadati</taxon>
        <taxon>Pseudomonadota</taxon>
        <taxon>Alphaproteobacteria</taxon>
        <taxon>Hyphomicrobiales</taxon>
        <taxon>Devosiaceae</taxon>
        <taxon>Pelagibacterium</taxon>
    </lineage>
</organism>
<evidence type="ECO:0000313" key="2">
    <source>
        <dbReference type="Proteomes" id="UP000008850"/>
    </source>
</evidence>
<keyword evidence="2" id="KW-1185">Reference proteome</keyword>